<dbReference type="GO" id="GO:0003711">
    <property type="term" value="F:transcription elongation factor activity"/>
    <property type="evidence" value="ECO:0007669"/>
    <property type="project" value="InterPro"/>
</dbReference>
<protein>
    <recommendedName>
        <fullName evidence="4">DNA-directed RNA polymerase II subunit GRINL1A</fullName>
    </recommendedName>
</protein>
<dbReference type="PANTHER" id="PTHR23171:SF13">
    <property type="entry name" value="DNA-DIRECTED RNA POLYMERASE II SUBUNIT GRINL1A"/>
    <property type="match status" value="1"/>
</dbReference>
<evidence type="ECO:0000256" key="1">
    <source>
        <dbReference type="SAM" id="MobiDB-lite"/>
    </source>
</evidence>
<feature type="region of interest" description="Disordered" evidence="1">
    <location>
        <begin position="1"/>
        <end position="29"/>
    </location>
</feature>
<dbReference type="Pfam" id="PF15328">
    <property type="entry name" value="GCOM2"/>
    <property type="match status" value="1"/>
</dbReference>
<proteinExistence type="predicted"/>
<sequence length="319" mass="36646">MAVKETRRINKKVPGLLPPPPKSEIDGKLSDLGSKMIPELIELRDRQRKLLNNRNFICKLPDKGAKIQDLYDKIELEIKSKQEEEITSKLFSNMNLTPLDKESVEDMEWKGKIEYHKHTCLDSDDDSDPEDVLQILTQHTDNKKKVKIIKPEKPSITPEDLLNIDEIPHVRYIVQKTESKIKAKENFKPYKTTKSNAHDPDKEMLRKKNKHWEITAATPPPIVHGPAKILSINESLNLQKNHNIHLKEIETKHAAEKLLEKVGLKMPELPKDTAIFGEYRTIERFVSDDSETDSDPEGSDKEVHDDEPERGGVIINVLK</sequence>
<dbReference type="GO" id="GO:0005634">
    <property type="term" value="C:nucleus"/>
    <property type="evidence" value="ECO:0007669"/>
    <property type="project" value="InterPro"/>
</dbReference>
<dbReference type="Proteomes" id="UP000324832">
    <property type="component" value="Unassembled WGS sequence"/>
</dbReference>
<evidence type="ECO:0008006" key="4">
    <source>
        <dbReference type="Google" id="ProtNLM"/>
    </source>
</evidence>
<evidence type="ECO:0000313" key="3">
    <source>
        <dbReference type="Proteomes" id="UP000324832"/>
    </source>
</evidence>
<feature type="compositionally biased region" description="Acidic residues" evidence="1">
    <location>
        <begin position="288"/>
        <end position="297"/>
    </location>
</feature>
<feature type="region of interest" description="Disordered" evidence="1">
    <location>
        <begin position="285"/>
        <end position="315"/>
    </location>
</feature>
<dbReference type="InterPro" id="IPR051375">
    <property type="entry name" value="Tuftelin_GRINL1A/MYZAP/CCD68"/>
</dbReference>
<accession>A0A5E4PS12</accession>
<evidence type="ECO:0000313" key="2">
    <source>
        <dbReference type="EMBL" id="VVC88845.1"/>
    </source>
</evidence>
<name>A0A5E4PS12_9NEOP</name>
<dbReference type="PRINTS" id="PR02085">
    <property type="entry name" value="POLR2GRINL1"/>
</dbReference>
<reference evidence="2 3" key="1">
    <citation type="submission" date="2017-07" db="EMBL/GenBank/DDBJ databases">
        <authorList>
            <person name="Talla V."/>
            <person name="Backstrom N."/>
        </authorList>
    </citation>
    <scope>NUCLEOTIDE SEQUENCE [LARGE SCALE GENOMIC DNA]</scope>
</reference>
<dbReference type="PANTHER" id="PTHR23171">
    <property type="entry name" value="GDOWN1"/>
    <property type="match status" value="1"/>
</dbReference>
<gene>
    <name evidence="2" type="ORF">LSINAPIS_LOCUS2114</name>
</gene>
<feature type="compositionally biased region" description="Basic and acidic residues" evidence="1">
    <location>
        <begin position="298"/>
        <end position="310"/>
    </location>
</feature>
<organism evidence="2 3">
    <name type="scientific">Leptidea sinapis</name>
    <dbReference type="NCBI Taxonomy" id="189913"/>
    <lineage>
        <taxon>Eukaryota</taxon>
        <taxon>Metazoa</taxon>
        <taxon>Ecdysozoa</taxon>
        <taxon>Arthropoda</taxon>
        <taxon>Hexapoda</taxon>
        <taxon>Insecta</taxon>
        <taxon>Pterygota</taxon>
        <taxon>Neoptera</taxon>
        <taxon>Endopterygota</taxon>
        <taxon>Lepidoptera</taxon>
        <taxon>Glossata</taxon>
        <taxon>Ditrysia</taxon>
        <taxon>Papilionoidea</taxon>
        <taxon>Pieridae</taxon>
        <taxon>Dismorphiinae</taxon>
        <taxon>Leptidea</taxon>
    </lineage>
</organism>
<dbReference type="GO" id="GO:0006368">
    <property type="term" value="P:transcription elongation by RNA polymerase II"/>
    <property type="evidence" value="ECO:0007669"/>
    <property type="project" value="InterPro"/>
</dbReference>
<dbReference type="AlphaFoldDB" id="A0A5E4PS12"/>
<keyword evidence="3" id="KW-1185">Reference proteome</keyword>
<dbReference type="EMBL" id="FZQP02000404">
    <property type="protein sequence ID" value="VVC88845.1"/>
    <property type="molecule type" value="Genomic_DNA"/>
</dbReference>
<dbReference type="InterPro" id="IPR026213">
    <property type="entry name" value="GRINL1"/>
</dbReference>